<dbReference type="PROSITE" id="PS51294">
    <property type="entry name" value="HTH_MYB"/>
    <property type="match status" value="1"/>
</dbReference>
<dbReference type="PANTHER" id="PTHR12802:SF155">
    <property type="entry name" value="DEUBIQUITINASE MYSM1"/>
    <property type="match status" value="1"/>
</dbReference>
<dbReference type="InterPro" id="IPR001005">
    <property type="entry name" value="SANT/Myb"/>
</dbReference>
<accession>A0A485KMW6</accession>
<evidence type="ECO:0000313" key="11">
    <source>
        <dbReference type="Proteomes" id="UP000332933"/>
    </source>
</evidence>
<evidence type="ECO:0000256" key="5">
    <source>
        <dbReference type="SAM" id="MobiDB-lite"/>
    </source>
</evidence>
<feature type="region of interest" description="Disordered" evidence="5">
    <location>
        <begin position="1"/>
        <end position="24"/>
    </location>
</feature>
<feature type="domain" description="SANT" evidence="7">
    <location>
        <begin position="22"/>
        <end position="74"/>
    </location>
</feature>
<dbReference type="PROSITE" id="PS50090">
    <property type="entry name" value="MYB_LIKE"/>
    <property type="match status" value="1"/>
</dbReference>
<dbReference type="Proteomes" id="UP000332933">
    <property type="component" value="Unassembled WGS sequence"/>
</dbReference>
<feature type="domain" description="Myb-like" evidence="6">
    <location>
        <begin position="25"/>
        <end position="70"/>
    </location>
</feature>
<dbReference type="SUPFAM" id="SSF46689">
    <property type="entry name" value="Homeodomain-like"/>
    <property type="match status" value="1"/>
</dbReference>
<evidence type="ECO:0000259" key="8">
    <source>
        <dbReference type="PROSITE" id="PS51294"/>
    </source>
</evidence>
<dbReference type="PANTHER" id="PTHR12802">
    <property type="entry name" value="SWI/SNF COMPLEX-RELATED"/>
    <property type="match status" value="1"/>
</dbReference>
<evidence type="ECO:0000259" key="7">
    <source>
        <dbReference type="PROSITE" id="PS51293"/>
    </source>
</evidence>
<keyword evidence="11" id="KW-1185">Reference proteome</keyword>
<evidence type="ECO:0000313" key="9">
    <source>
        <dbReference type="EMBL" id="KAF0700069.1"/>
    </source>
</evidence>
<dbReference type="InterPro" id="IPR006447">
    <property type="entry name" value="Myb_dom_plants"/>
</dbReference>
<dbReference type="GO" id="GO:0003677">
    <property type="term" value="F:DNA binding"/>
    <property type="evidence" value="ECO:0007669"/>
    <property type="project" value="UniProtKB-KW"/>
</dbReference>
<evidence type="ECO:0000256" key="2">
    <source>
        <dbReference type="ARBA" id="ARBA00023125"/>
    </source>
</evidence>
<dbReference type="PROSITE" id="PS51293">
    <property type="entry name" value="SANT"/>
    <property type="match status" value="1"/>
</dbReference>
<evidence type="ECO:0000259" key="6">
    <source>
        <dbReference type="PROSITE" id="PS50090"/>
    </source>
</evidence>
<gene>
    <name evidence="10" type="primary">Aste57867_9388</name>
    <name evidence="9" type="ORF">As57867_009352</name>
    <name evidence="10" type="ORF">ASTE57867_9388</name>
</gene>
<name>A0A485KMW6_9STRA</name>
<feature type="region of interest" description="Disordered" evidence="5">
    <location>
        <begin position="65"/>
        <end position="110"/>
    </location>
</feature>
<dbReference type="NCBIfam" id="TIGR01557">
    <property type="entry name" value="myb_SHAQKYF"/>
    <property type="match status" value="1"/>
</dbReference>
<dbReference type="CDD" id="cd00167">
    <property type="entry name" value="SANT"/>
    <property type="match status" value="1"/>
</dbReference>
<dbReference type="InterPro" id="IPR009057">
    <property type="entry name" value="Homeodomain-like_sf"/>
</dbReference>
<reference evidence="9" key="2">
    <citation type="submission" date="2019-06" db="EMBL/GenBank/DDBJ databases">
        <title>Genomics analysis of Aphanomyces spp. identifies a new class of oomycete effector associated with host adaptation.</title>
        <authorList>
            <person name="Gaulin E."/>
        </authorList>
    </citation>
    <scope>NUCLEOTIDE SEQUENCE</scope>
    <source>
        <strain evidence="9">CBS 578.67</strain>
    </source>
</reference>
<keyword evidence="4" id="KW-0539">Nucleus</keyword>
<dbReference type="InterPro" id="IPR017884">
    <property type="entry name" value="SANT_dom"/>
</dbReference>
<dbReference type="Pfam" id="PF00249">
    <property type="entry name" value="Myb_DNA-binding"/>
    <property type="match status" value="1"/>
</dbReference>
<reference evidence="10 11" key="1">
    <citation type="submission" date="2019-03" db="EMBL/GenBank/DDBJ databases">
        <authorList>
            <person name="Gaulin E."/>
            <person name="Dumas B."/>
        </authorList>
    </citation>
    <scope>NUCLEOTIDE SEQUENCE [LARGE SCALE GENOMIC DNA]</scope>
    <source>
        <strain evidence="10">CBS 568.67</strain>
    </source>
</reference>
<dbReference type="InterPro" id="IPR017930">
    <property type="entry name" value="Myb_dom"/>
</dbReference>
<protein>
    <submittedName>
        <fullName evidence="10">Aste57867_9388 protein</fullName>
    </submittedName>
</protein>
<dbReference type="EMBL" id="CAADRA010005160">
    <property type="protein sequence ID" value="VFT86268.1"/>
    <property type="molecule type" value="Genomic_DNA"/>
</dbReference>
<evidence type="ECO:0000313" key="10">
    <source>
        <dbReference type="EMBL" id="VFT86268.1"/>
    </source>
</evidence>
<feature type="domain" description="HTH myb-type" evidence="8">
    <location>
        <begin position="25"/>
        <end position="74"/>
    </location>
</feature>
<evidence type="ECO:0000256" key="1">
    <source>
        <dbReference type="ARBA" id="ARBA00023015"/>
    </source>
</evidence>
<keyword evidence="2" id="KW-0238">DNA-binding</keyword>
<organism evidence="10 11">
    <name type="scientific">Aphanomyces stellatus</name>
    <dbReference type="NCBI Taxonomy" id="120398"/>
    <lineage>
        <taxon>Eukaryota</taxon>
        <taxon>Sar</taxon>
        <taxon>Stramenopiles</taxon>
        <taxon>Oomycota</taxon>
        <taxon>Saprolegniomycetes</taxon>
        <taxon>Saprolegniales</taxon>
        <taxon>Verrucalvaceae</taxon>
        <taxon>Aphanomyces</taxon>
    </lineage>
</organism>
<evidence type="ECO:0000256" key="4">
    <source>
        <dbReference type="ARBA" id="ARBA00023242"/>
    </source>
</evidence>
<sequence length="153" mass="17385">MHSPMESPLRPSSHHDDKSLAEGLGTWTADEHDRFLQGVRLFPRGPWKNVAEIVQTRSVRQIRSHAQKYREKIARHQRGLRFKSPARDDTRPASPIELSDATTNDDDDGLDSFDVTTWWEPLARSCTPSQLEECLAFLSEAFSDPTDDAVVEL</sequence>
<dbReference type="Gene3D" id="1.10.10.60">
    <property type="entry name" value="Homeodomain-like"/>
    <property type="match status" value="1"/>
</dbReference>
<proteinExistence type="predicted"/>
<keyword evidence="1" id="KW-0805">Transcription regulation</keyword>
<dbReference type="OrthoDB" id="118550at2759"/>
<dbReference type="AlphaFoldDB" id="A0A485KMW6"/>
<keyword evidence="3" id="KW-0804">Transcription</keyword>
<dbReference type="EMBL" id="VJMH01005139">
    <property type="protein sequence ID" value="KAF0700069.1"/>
    <property type="molecule type" value="Genomic_DNA"/>
</dbReference>
<dbReference type="SMART" id="SM00717">
    <property type="entry name" value="SANT"/>
    <property type="match status" value="1"/>
</dbReference>
<evidence type="ECO:0000256" key="3">
    <source>
        <dbReference type="ARBA" id="ARBA00023163"/>
    </source>
</evidence>